<keyword evidence="5" id="KW-1185">Reference proteome</keyword>
<dbReference type="EMBL" id="QZEZ01000007">
    <property type="protein sequence ID" value="RJK94250.1"/>
    <property type="molecule type" value="Genomic_DNA"/>
</dbReference>
<dbReference type="Proteomes" id="UP000265614">
    <property type="component" value="Unassembled WGS sequence"/>
</dbReference>
<dbReference type="Gene3D" id="3.20.20.450">
    <property type="entry name" value="EAL domain"/>
    <property type="match status" value="1"/>
</dbReference>
<keyword evidence="1" id="KW-0472">Membrane</keyword>
<dbReference type="GO" id="GO:0071111">
    <property type="term" value="F:cyclic-guanylate-specific phosphodiesterase activity"/>
    <property type="evidence" value="ECO:0007669"/>
    <property type="project" value="InterPro"/>
</dbReference>
<evidence type="ECO:0000313" key="5">
    <source>
        <dbReference type="Proteomes" id="UP000265614"/>
    </source>
</evidence>
<dbReference type="SMART" id="SM00052">
    <property type="entry name" value="EAL"/>
    <property type="match status" value="1"/>
</dbReference>
<feature type="domain" description="GGDEF" evidence="3">
    <location>
        <begin position="377"/>
        <end position="509"/>
    </location>
</feature>
<gene>
    <name evidence="4" type="ORF">D5H78_14770</name>
</gene>
<dbReference type="InterPro" id="IPR000160">
    <property type="entry name" value="GGDEF_dom"/>
</dbReference>
<dbReference type="SMART" id="SM00267">
    <property type="entry name" value="GGDEF"/>
    <property type="match status" value="1"/>
</dbReference>
<proteinExistence type="predicted"/>
<dbReference type="SUPFAM" id="SSF55073">
    <property type="entry name" value="Nucleotide cyclase"/>
    <property type="match status" value="1"/>
</dbReference>
<dbReference type="CDD" id="cd01949">
    <property type="entry name" value="GGDEF"/>
    <property type="match status" value="1"/>
</dbReference>
<feature type="transmembrane region" description="Helical" evidence="1">
    <location>
        <begin position="111"/>
        <end position="132"/>
    </location>
</feature>
<organism evidence="4 5">
    <name type="scientific">Vallicoccus soli</name>
    <dbReference type="NCBI Taxonomy" id="2339232"/>
    <lineage>
        <taxon>Bacteria</taxon>
        <taxon>Bacillati</taxon>
        <taxon>Actinomycetota</taxon>
        <taxon>Actinomycetes</taxon>
        <taxon>Motilibacterales</taxon>
        <taxon>Vallicoccaceae</taxon>
        <taxon>Vallicoccus</taxon>
    </lineage>
</organism>
<dbReference type="PANTHER" id="PTHR33121:SF70">
    <property type="entry name" value="SIGNALING PROTEIN YKOW"/>
    <property type="match status" value="1"/>
</dbReference>
<dbReference type="InterPro" id="IPR050706">
    <property type="entry name" value="Cyclic-di-GMP_PDE-like"/>
</dbReference>
<dbReference type="PANTHER" id="PTHR33121">
    <property type="entry name" value="CYCLIC DI-GMP PHOSPHODIESTERASE PDEF"/>
    <property type="match status" value="1"/>
</dbReference>
<dbReference type="PROSITE" id="PS50887">
    <property type="entry name" value="GGDEF"/>
    <property type="match status" value="1"/>
</dbReference>
<feature type="transmembrane region" description="Helical" evidence="1">
    <location>
        <begin position="12"/>
        <end position="34"/>
    </location>
</feature>
<dbReference type="Pfam" id="PF00563">
    <property type="entry name" value="EAL"/>
    <property type="match status" value="1"/>
</dbReference>
<accession>A0A3A3YS66</accession>
<dbReference type="Pfam" id="PF00990">
    <property type="entry name" value="GGDEF"/>
    <property type="match status" value="1"/>
</dbReference>
<dbReference type="RefSeq" id="WP_119951259.1">
    <property type="nucleotide sequence ID" value="NZ_QZEZ01000007.1"/>
</dbReference>
<dbReference type="OrthoDB" id="3218066at2"/>
<evidence type="ECO:0000259" key="2">
    <source>
        <dbReference type="PROSITE" id="PS50883"/>
    </source>
</evidence>
<dbReference type="InterPro" id="IPR043128">
    <property type="entry name" value="Rev_trsase/Diguanyl_cyclase"/>
</dbReference>
<dbReference type="NCBIfam" id="TIGR00254">
    <property type="entry name" value="GGDEF"/>
    <property type="match status" value="1"/>
</dbReference>
<dbReference type="InterPro" id="IPR029787">
    <property type="entry name" value="Nucleotide_cyclase"/>
</dbReference>
<feature type="transmembrane region" description="Helical" evidence="1">
    <location>
        <begin position="138"/>
        <end position="166"/>
    </location>
</feature>
<sequence length="797" mass="83164">MDAGTRGRDPLRLLVAGCAAAVVLTVAIAIAIAAAHPAPRAIDVLACATTMLCAIFLRLDVRVGSHRVRTTWLEAAIVLAVFVLPGAWVTLCACAAMLLAQRIEGLPRPKVLVNAASATVGAGLASAVYGPLASAGAGLVAMGAVLAAVVFTVVSDVVVSLAVALSQGLRVRDLMREGIGLTVLTTLGNVLAALGVLALLQWEPKLLLALPPLLLALQSAYRNRLDARLERETWEGLSEATSRLAVLDPQAVAERAVADLAALFRAEQVVVEVTDAALGPVRAGGGDGRAEVVRPLRDGSGTVGEVRLHFGGAVALTPREEASLTTYLSALTTAVRNAATHRRRAHEAEHDPLTGLGNRVLLGRAMADALAPAGGSPVVALALLDLDHFKQVNDGLGHTAGDELLVLVAERLVAAAGDGLVARLGGDEFAVLLQGLADEAEGERRVRDLVDALEDPLPLAGMAVRVEPSVGVAYARRGDHPGVGELVRRADVAMYVAKSGGTVVEAYDPARDGSTAQALGVLGELRGAMRRGELVLHYQRKECLRTGRVVGAEALVRWRHPERGLLGPGAFVPQVEASSLVGEFTLHVLDLALAEAATWRREGHDVPVAVNLSARLLLDADLPVRVADRLARHGLAPDALVLEVTETVAKSELEVVDRVLRGLHALGVHLSVDDFGTGWSSMTFLSRTALHEVKIDRRFVAGMLGRPTDAAVVRATVELARGSGLVVVAEGIEEPAQRAALLAAGVEVGQGYLLGRPVPAAEFRRSLERAPVAPVPAVAAAAVPVPRPGPYALRPSA</sequence>
<name>A0A3A3YS66_9ACTN</name>
<reference evidence="4 5" key="1">
    <citation type="submission" date="2018-09" db="EMBL/GenBank/DDBJ databases">
        <title>YIM 75000 draft genome.</title>
        <authorList>
            <person name="Tang S."/>
            <person name="Feng Y."/>
        </authorList>
    </citation>
    <scope>NUCLEOTIDE SEQUENCE [LARGE SCALE GENOMIC DNA]</scope>
    <source>
        <strain evidence="4 5">YIM 75000</strain>
    </source>
</reference>
<evidence type="ECO:0000313" key="4">
    <source>
        <dbReference type="EMBL" id="RJK94250.1"/>
    </source>
</evidence>
<evidence type="ECO:0000259" key="3">
    <source>
        <dbReference type="PROSITE" id="PS50887"/>
    </source>
</evidence>
<protein>
    <submittedName>
        <fullName evidence="4">Bifunctional diguanylate cyclase/phosphodiesterase</fullName>
    </submittedName>
</protein>
<dbReference type="InterPro" id="IPR035919">
    <property type="entry name" value="EAL_sf"/>
</dbReference>
<keyword evidence="1" id="KW-1133">Transmembrane helix</keyword>
<dbReference type="Gene3D" id="3.30.70.270">
    <property type="match status" value="1"/>
</dbReference>
<dbReference type="SUPFAM" id="SSF141868">
    <property type="entry name" value="EAL domain-like"/>
    <property type="match status" value="1"/>
</dbReference>
<comment type="caution">
    <text evidence="4">The sequence shown here is derived from an EMBL/GenBank/DDBJ whole genome shotgun (WGS) entry which is preliminary data.</text>
</comment>
<feature type="transmembrane region" description="Helical" evidence="1">
    <location>
        <begin position="178"/>
        <end position="200"/>
    </location>
</feature>
<evidence type="ECO:0000256" key="1">
    <source>
        <dbReference type="SAM" id="Phobius"/>
    </source>
</evidence>
<feature type="transmembrane region" description="Helical" evidence="1">
    <location>
        <begin position="71"/>
        <end position="99"/>
    </location>
</feature>
<dbReference type="AlphaFoldDB" id="A0A3A3YS66"/>
<dbReference type="InterPro" id="IPR001633">
    <property type="entry name" value="EAL_dom"/>
</dbReference>
<keyword evidence="1" id="KW-0812">Transmembrane</keyword>
<dbReference type="PROSITE" id="PS50883">
    <property type="entry name" value="EAL"/>
    <property type="match status" value="1"/>
</dbReference>
<feature type="domain" description="EAL" evidence="2">
    <location>
        <begin position="518"/>
        <end position="771"/>
    </location>
</feature>
<dbReference type="CDD" id="cd01948">
    <property type="entry name" value="EAL"/>
    <property type="match status" value="1"/>
</dbReference>